<dbReference type="STRING" id="1220162.K1W7X8"/>
<evidence type="ECO:0000259" key="2">
    <source>
        <dbReference type="Pfam" id="PF21671"/>
    </source>
</evidence>
<dbReference type="InParanoid" id="K1W7X8"/>
<accession>K1W7X8</accession>
<name>K1W7X8_TRIAC</name>
<reference evidence="3 4" key="1">
    <citation type="journal article" date="2012" name="Eukaryot. Cell">
        <title>Genome sequence of the Trichosporon asahii environmental strain CBS 8904.</title>
        <authorList>
            <person name="Yang R.Y."/>
            <person name="Li H.T."/>
            <person name="Zhu H."/>
            <person name="Zhou G.P."/>
            <person name="Wang M."/>
            <person name="Wang L."/>
        </authorList>
    </citation>
    <scope>NUCLEOTIDE SEQUENCE [LARGE SCALE GENOMIC DNA]</scope>
    <source>
        <strain evidence="3 4">CBS 8904</strain>
    </source>
</reference>
<dbReference type="EMBL" id="AMBO01000168">
    <property type="protein sequence ID" value="EKD04983.1"/>
    <property type="molecule type" value="Genomic_DNA"/>
</dbReference>
<evidence type="ECO:0000313" key="3">
    <source>
        <dbReference type="EMBL" id="EKD04983.1"/>
    </source>
</evidence>
<dbReference type="PANTHER" id="PTHR35192">
    <property type="entry name" value="PROTEIN, PUTATIVE-RELATED"/>
    <property type="match status" value="1"/>
</dbReference>
<sequence>MKATFFIAAALSLVNVATAATAPVSVGSFAPVNLEDLLLTTLNGLVGTLSATTLASCAARCGAARFEYTLFNVGISLNLGISVITLLPSCVCAQGAAFDNADLSETKVVAAQDSSGDSCVAEAFSLISLGVIYPVYNVQRTQYDVATVDQVSISGCYSSVTLNGVVVPTTIITNPDTCFTTCRDWRYMTLTPVGTTGTYSCGCGTVITLGSSITCTNSILVVYSNSLAASGNLVARRRRAAAIAARTAKNCPASYSECLVNTPTTSTVASLECIDTQSELESCGGCVNGDYTSDLTASSNITWSGVDCTAIPGVSVGSVSCVRGQCVVSRCRRGYRLGDGTCITDATLKIQDATSYFKRLL</sequence>
<keyword evidence="1" id="KW-0732">Signal</keyword>
<proteinExistence type="predicted"/>
<gene>
    <name evidence="3" type="ORF">A1Q2_00709</name>
</gene>
<evidence type="ECO:0000256" key="1">
    <source>
        <dbReference type="SAM" id="SignalP"/>
    </source>
</evidence>
<keyword evidence="4" id="KW-1185">Reference proteome</keyword>
<dbReference type="HOGENOM" id="CLU_055507_0_0_1"/>
<dbReference type="eggNOG" id="ENOG502SWH7">
    <property type="taxonomic scope" value="Eukaryota"/>
</dbReference>
<dbReference type="PANTHER" id="PTHR35192:SF2">
    <property type="entry name" value="APPLE DOMAIN-CONTAINING PROTEIN"/>
    <property type="match status" value="1"/>
</dbReference>
<organism evidence="3 4">
    <name type="scientific">Trichosporon asahii var. asahii (strain CBS 8904)</name>
    <name type="common">Yeast</name>
    <dbReference type="NCBI Taxonomy" id="1220162"/>
    <lineage>
        <taxon>Eukaryota</taxon>
        <taxon>Fungi</taxon>
        <taxon>Dikarya</taxon>
        <taxon>Basidiomycota</taxon>
        <taxon>Agaricomycotina</taxon>
        <taxon>Tremellomycetes</taxon>
        <taxon>Trichosporonales</taxon>
        <taxon>Trichosporonaceae</taxon>
        <taxon>Trichosporon</taxon>
    </lineage>
</organism>
<feature type="chain" id="PRO_5003852749" evidence="1">
    <location>
        <begin position="20"/>
        <end position="361"/>
    </location>
</feature>
<dbReference type="AlphaFoldDB" id="K1W7X8"/>
<dbReference type="Pfam" id="PF21671">
    <property type="entry name" value="CPL1-like"/>
    <property type="match status" value="1"/>
</dbReference>
<evidence type="ECO:0000313" key="4">
    <source>
        <dbReference type="Proteomes" id="UP000006757"/>
    </source>
</evidence>
<dbReference type="InterPro" id="IPR038955">
    <property type="entry name" value="PriA/CPL1_fungi"/>
</dbReference>
<dbReference type="OrthoDB" id="439917at2759"/>
<dbReference type="Proteomes" id="UP000006757">
    <property type="component" value="Unassembled WGS sequence"/>
</dbReference>
<dbReference type="OMA" id="RCEAFAC"/>
<protein>
    <submittedName>
        <fullName evidence="3">Delayed-type hypersensitivity antigen-related protein</fullName>
    </submittedName>
</protein>
<comment type="caution">
    <text evidence="3">The sequence shown here is derived from an EMBL/GenBank/DDBJ whole genome shotgun (WGS) entry which is preliminary data.</text>
</comment>
<feature type="domain" description="Protein CPL1-like" evidence="2">
    <location>
        <begin position="272"/>
        <end position="338"/>
    </location>
</feature>
<feature type="signal peptide" evidence="1">
    <location>
        <begin position="1"/>
        <end position="19"/>
    </location>
</feature>
<dbReference type="InterPro" id="IPR048661">
    <property type="entry name" value="CPL1-like"/>
</dbReference>